<evidence type="ECO:0000256" key="4">
    <source>
        <dbReference type="RuleBase" id="RU361201"/>
    </source>
</evidence>
<comment type="similarity">
    <text evidence="4">Belongs to the ATG12 family.</text>
</comment>
<organism evidence="6 7">
    <name type="scientific">Discostella pseudostelligera</name>
    <dbReference type="NCBI Taxonomy" id="259834"/>
    <lineage>
        <taxon>Eukaryota</taxon>
        <taxon>Sar</taxon>
        <taxon>Stramenopiles</taxon>
        <taxon>Ochrophyta</taxon>
        <taxon>Bacillariophyta</taxon>
        <taxon>Coscinodiscophyceae</taxon>
        <taxon>Thalassiosirophycidae</taxon>
        <taxon>Stephanodiscales</taxon>
        <taxon>Stephanodiscaceae</taxon>
        <taxon>Discostella</taxon>
    </lineage>
</organism>
<feature type="compositionally biased region" description="Low complexity" evidence="5">
    <location>
        <begin position="68"/>
        <end position="77"/>
    </location>
</feature>
<keyword evidence="1 4" id="KW-1017">Isopeptide bond</keyword>
<dbReference type="Pfam" id="PF04110">
    <property type="entry name" value="APG12"/>
    <property type="match status" value="2"/>
</dbReference>
<keyword evidence="2 4" id="KW-0833">Ubl conjugation pathway</keyword>
<gene>
    <name evidence="6" type="ORF">ACHAWU_006861</name>
</gene>
<dbReference type="PANTHER" id="PTHR13385:SF0">
    <property type="entry name" value="UBIQUITIN-LIKE PROTEIN ATG12"/>
    <property type="match status" value="1"/>
</dbReference>
<comment type="subunit">
    <text evidence="4">Forms a conjugate with ATG5.</text>
</comment>
<name>A0ABD3MY00_9STRA</name>
<protein>
    <recommendedName>
        <fullName evidence="4">Ubiquitin-like protein ATG12</fullName>
    </recommendedName>
</protein>
<comment type="caution">
    <text evidence="6">The sequence shown here is derived from an EMBL/GenBank/DDBJ whole genome shotgun (WGS) entry which is preliminary data.</text>
</comment>
<dbReference type="Proteomes" id="UP001530293">
    <property type="component" value="Unassembled WGS sequence"/>
</dbReference>
<dbReference type="EMBL" id="JALLBG020000062">
    <property type="protein sequence ID" value="KAL3768760.1"/>
    <property type="molecule type" value="Genomic_DNA"/>
</dbReference>
<evidence type="ECO:0000313" key="6">
    <source>
        <dbReference type="EMBL" id="KAL3768760.1"/>
    </source>
</evidence>
<evidence type="ECO:0000256" key="3">
    <source>
        <dbReference type="ARBA" id="ARBA00023006"/>
    </source>
</evidence>
<dbReference type="CDD" id="cd01612">
    <property type="entry name" value="Ubl_ATG12"/>
    <property type="match status" value="1"/>
</dbReference>
<evidence type="ECO:0000256" key="5">
    <source>
        <dbReference type="SAM" id="MobiDB-lite"/>
    </source>
</evidence>
<feature type="compositionally biased region" description="Basic and acidic residues" evidence="5">
    <location>
        <begin position="42"/>
        <end position="53"/>
    </location>
</feature>
<dbReference type="SUPFAM" id="SSF54236">
    <property type="entry name" value="Ubiquitin-like"/>
    <property type="match status" value="1"/>
</dbReference>
<accession>A0ABD3MY00</accession>
<proteinExistence type="inferred from homology"/>
<keyword evidence="3 4" id="KW-0072">Autophagy</keyword>
<evidence type="ECO:0000313" key="7">
    <source>
        <dbReference type="Proteomes" id="UP001530293"/>
    </source>
</evidence>
<dbReference type="InterPro" id="IPR029071">
    <property type="entry name" value="Ubiquitin-like_domsf"/>
</dbReference>
<evidence type="ECO:0000256" key="2">
    <source>
        <dbReference type="ARBA" id="ARBA00022786"/>
    </source>
</evidence>
<dbReference type="PANTHER" id="PTHR13385">
    <property type="entry name" value="AUTOPHAGY PROTEIN 12"/>
    <property type="match status" value="1"/>
</dbReference>
<keyword evidence="7" id="KW-1185">Reference proteome</keyword>
<dbReference type="AlphaFoldDB" id="A0ABD3MY00"/>
<dbReference type="InterPro" id="IPR007242">
    <property type="entry name" value="Atg12"/>
</dbReference>
<evidence type="ECO:0000256" key="1">
    <source>
        <dbReference type="ARBA" id="ARBA00022499"/>
    </source>
</evidence>
<sequence length="182" mass="19389">MPNDDETIKATSLTTDEGGEAIATSTSALSPETDPSPGHYIAAKDDAPPKTTDDDPPSLDSEKDSLPSRESSSSNNKTKSEKIKVHLVAVGSAPILKKSKFLMNADDRFAVAIAFLRKVLKLSSSSTTSSVSNTTGMKASSLFLYVNAAFVPSPDERIGDLFDCFGSRGELVIHYSLQEAWG</sequence>
<dbReference type="Gene3D" id="3.10.20.90">
    <property type="entry name" value="Phosphatidylinositol 3-kinase Catalytic Subunit, Chain A, domain 1"/>
    <property type="match status" value="1"/>
</dbReference>
<reference evidence="6 7" key="1">
    <citation type="submission" date="2024-10" db="EMBL/GenBank/DDBJ databases">
        <title>Updated reference genomes for cyclostephanoid diatoms.</title>
        <authorList>
            <person name="Roberts W.R."/>
            <person name="Alverson A.J."/>
        </authorList>
    </citation>
    <scope>NUCLEOTIDE SEQUENCE [LARGE SCALE GENOMIC DNA]</scope>
    <source>
        <strain evidence="6 7">AJA232-27</strain>
    </source>
</reference>
<dbReference type="GO" id="GO:0006914">
    <property type="term" value="P:autophagy"/>
    <property type="evidence" value="ECO:0007669"/>
    <property type="project" value="UniProtKB-KW"/>
</dbReference>
<feature type="region of interest" description="Disordered" evidence="5">
    <location>
        <begin position="1"/>
        <end position="79"/>
    </location>
</feature>